<evidence type="ECO:0000256" key="1">
    <source>
        <dbReference type="ARBA" id="ARBA00029457"/>
    </source>
</evidence>
<name>A0A9D4KEX0_DREPO</name>
<gene>
    <name evidence="2" type="ORF">DPMN_111678</name>
</gene>
<dbReference type="OrthoDB" id="5805760at2759"/>
<proteinExistence type="inferred from homology"/>
<keyword evidence="3" id="KW-1185">Reference proteome</keyword>
<dbReference type="Pfam" id="PF20721">
    <property type="entry name" value="C19orf12"/>
    <property type="match status" value="1"/>
</dbReference>
<dbReference type="PANTHER" id="PTHR31493">
    <property type="entry name" value="NAZO FAMILY MEMBER"/>
    <property type="match status" value="1"/>
</dbReference>
<evidence type="ECO:0000313" key="2">
    <source>
        <dbReference type="EMBL" id="KAH3838270.1"/>
    </source>
</evidence>
<evidence type="ECO:0000313" key="3">
    <source>
        <dbReference type="Proteomes" id="UP000828390"/>
    </source>
</evidence>
<accession>A0A9D4KEX0</accession>
<dbReference type="AlphaFoldDB" id="A0A9D4KEX0"/>
<reference evidence="2" key="2">
    <citation type="submission" date="2020-11" db="EMBL/GenBank/DDBJ databases">
        <authorList>
            <person name="McCartney M.A."/>
            <person name="Auch B."/>
            <person name="Kono T."/>
            <person name="Mallez S."/>
            <person name="Becker A."/>
            <person name="Gohl D.M."/>
            <person name="Silverstein K.A.T."/>
            <person name="Koren S."/>
            <person name="Bechman K.B."/>
            <person name="Herman A."/>
            <person name="Abrahante J.E."/>
            <person name="Garbe J."/>
        </authorList>
    </citation>
    <scope>NUCLEOTIDE SEQUENCE</scope>
    <source>
        <strain evidence="2">Duluth1</strain>
        <tissue evidence="2">Whole animal</tissue>
    </source>
</reference>
<dbReference type="Proteomes" id="UP000828390">
    <property type="component" value="Unassembled WGS sequence"/>
</dbReference>
<protein>
    <submittedName>
        <fullName evidence="2">Uncharacterized protein</fullName>
    </submittedName>
</protein>
<dbReference type="InterPro" id="IPR033369">
    <property type="entry name" value="C19orf12"/>
</dbReference>
<reference evidence="2" key="1">
    <citation type="journal article" date="2019" name="bioRxiv">
        <title>The Genome of the Zebra Mussel, Dreissena polymorpha: A Resource for Invasive Species Research.</title>
        <authorList>
            <person name="McCartney M.A."/>
            <person name="Auch B."/>
            <person name="Kono T."/>
            <person name="Mallez S."/>
            <person name="Zhang Y."/>
            <person name="Obille A."/>
            <person name="Becker A."/>
            <person name="Abrahante J.E."/>
            <person name="Garbe J."/>
            <person name="Badalamenti J.P."/>
            <person name="Herman A."/>
            <person name="Mangelson H."/>
            <person name="Liachko I."/>
            <person name="Sullivan S."/>
            <person name="Sone E.D."/>
            <person name="Koren S."/>
            <person name="Silverstein K.A.T."/>
            <person name="Beckman K.B."/>
            <person name="Gohl D.M."/>
        </authorList>
    </citation>
    <scope>NUCLEOTIDE SEQUENCE</scope>
    <source>
        <strain evidence="2">Duluth1</strain>
        <tissue evidence="2">Whole animal</tissue>
    </source>
</reference>
<organism evidence="2 3">
    <name type="scientific">Dreissena polymorpha</name>
    <name type="common">Zebra mussel</name>
    <name type="synonym">Mytilus polymorpha</name>
    <dbReference type="NCBI Taxonomy" id="45954"/>
    <lineage>
        <taxon>Eukaryota</taxon>
        <taxon>Metazoa</taxon>
        <taxon>Spiralia</taxon>
        <taxon>Lophotrochozoa</taxon>
        <taxon>Mollusca</taxon>
        <taxon>Bivalvia</taxon>
        <taxon>Autobranchia</taxon>
        <taxon>Heteroconchia</taxon>
        <taxon>Euheterodonta</taxon>
        <taxon>Imparidentia</taxon>
        <taxon>Neoheterodontei</taxon>
        <taxon>Myida</taxon>
        <taxon>Dreissenoidea</taxon>
        <taxon>Dreissenidae</taxon>
        <taxon>Dreissena</taxon>
    </lineage>
</organism>
<comment type="similarity">
    <text evidence="1">Belongs to the C19orf12 family.</text>
</comment>
<dbReference type="PANTHER" id="PTHR31493:SF1">
    <property type="entry name" value="PROTEIN C19ORF12"/>
    <property type="match status" value="1"/>
</dbReference>
<dbReference type="EMBL" id="JAIWYP010000004">
    <property type="protein sequence ID" value="KAH3838270.1"/>
    <property type="molecule type" value="Genomic_DNA"/>
</dbReference>
<comment type="caution">
    <text evidence="2">The sequence shown here is derived from an EMBL/GenBank/DDBJ whole genome shotgun (WGS) entry which is preliminary data.</text>
</comment>
<sequence length="157" mass="17039">MGCCPLLQFRQEIEYKTKAEEMAANLVGMAFLPYYRHLMDLLETNQEIKKTSKGIFKQMAWAAGGTCAGGLVAGPPGALIGGIAGSLIGYMKSDEYSSMLKILQNLTDKEKAELVRKVQELVGSTALESLTSFIGTQVQRELLLNCVRQFLGNKGGG</sequence>